<dbReference type="InterPro" id="IPR025272">
    <property type="entry name" value="SocA_Panacea"/>
</dbReference>
<feature type="domain" description="Antitoxin SocA-like Panacea" evidence="1">
    <location>
        <begin position="30"/>
        <end position="123"/>
    </location>
</feature>
<dbReference type="AlphaFoldDB" id="A0A0F9CP91"/>
<protein>
    <recommendedName>
        <fullName evidence="1">Antitoxin SocA-like Panacea domain-containing protein</fullName>
    </recommendedName>
</protein>
<evidence type="ECO:0000259" key="1">
    <source>
        <dbReference type="Pfam" id="PF13274"/>
    </source>
</evidence>
<accession>A0A0F9CP91</accession>
<name>A0A0F9CP91_9ZZZZ</name>
<proteinExistence type="predicted"/>
<sequence length="150" mass="17605">MATLTCFDVADYFLSLTDEDAGDLISNLKLQKLVYYAQGFYLALYNKPLFEESIEAWMHGPVIPKLYRKYKKHGDSYIPKPNSFNIDKYNGKPRELLDEVYRELGQYSAWKLRSTTHEELPWKNAYQQGDRTVISNNDLTDYFKPLIKES</sequence>
<evidence type="ECO:0000313" key="2">
    <source>
        <dbReference type="EMBL" id="KKL28207.1"/>
    </source>
</evidence>
<dbReference type="EMBL" id="LAZR01035180">
    <property type="protein sequence ID" value="KKL28207.1"/>
    <property type="molecule type" value="Genomic_DNA"/>
</dbReference>
<reference evidence="2" key="1">
    <citation type="journal article" date="2015" name="Nature">
        <title>Complex archaea that bridge the gap between prokaryotes and eukaryotes.</title>
        <authorList>
            <person name="Spang A."/>
            <person name="Saw J.H."/>
            <person name="Jorgensen S.L."/>
            <person name="Zaremba-Niedzwiedzka K."/>
            <person name="Martijn J."/>
            <person name="Lind A.E."/>
            <person name="van Eijk R."/>
            <person name="Schleper C."/>
            <person name="Guy L."/>
            <person name="Ettema T.J."/>
        </authorList>
    </citation>
    <scope>NUCLEOTIDE SEQUENCE</scope>
</reference>
<gene>
    <name evidence="2" type="ORF">LCGC14_2377470</name>
</gene>
<comment type="caution">
    <text evidence="2">The sequence shown here is derived from an EMBL/GenBank/DDBJ whole genome shotgun (WGS) entry which is preliminary data.</text>
</comment>
<dbReference type="Pfam" id="PF13274">
    <property type="entry name" value="SocA_Panacea"/>
    <property type="match status" value="1"/>
</dbReference>
<organism evidence="2">
    <name type="scientific">marine sediment metagenome</name>
    <dbReference type="NCBI Taxonomy" id="412755"/>
    <lineage>
        <taxon>unclassified sequences</taxon>
        <taxon>metagenomes</taxon>
        <taxon>ecological metagenomes</taxon>
    </lineage>
</organism>